<evidence type="ECO:0000256" key="5">
    <source>
        <dbReference type="ARBA" id="ARBA00022519"/>
    </source>
</evidence>
<accession>A0A516SDG3</accession>
<evidence type="ECO:0000256" key="9">
    <source>
        <dbReference type="SAM" id="Phobius"/>
    </source>
</evidence>
<dbReference type="InterPro" id="IPR005495">
    <property type="entry name" value="LptG/LptF_permease"/>
</dbReference>
<keyword evidence="5" id="KW-0997">Cell inner membrane</keyword>
<keyword evidence="8 9" id="KW-0472">Membrane</keyword>
<dbReference type="Proteomes" id="UP000317550">
    <property type="component" value="Chromosome"/>
</dbReference>
<sequence length="400" mass="44209">MVACGNHANIWKIVPIFRTQPAKVKVQPVPSSSSRPSMLHFCLPSERLFERAMLREFASMGAGVFIVLLTIMVVTTGAKLLSWAASGVVSSEAIAALLGFTLLGIVPWLLSMTVFITVLWSLTRAWRDHEMAVWFSSGQALTAWIRPVLIFALPLALVVAMLSLGLSPWAKQKSTEYREQLATRDDMSALAPGMFKEAQLTDRVYFIENFSGKNGAARNIFVQATQKDGAQSITVAAEGYLLSMPDGERILVLQNGRRYEGMVGQPNYRIVEFGEARIRVQEPDRREANSKSEAMPTLALLGSRNLEEKGELARRIASPITTLLLALLAIPLAYVNPRVGRGFNLMVAILLFSIYLNLVNVAQSWIAAGRLPSLIGMWPVHAAMALIVWGLFRWRAKPRS</sequence>
<evidence type="ECO:0000256" key="6">
    <source>
        <dbReference type="ARBA" id="ARBA00022692"/>
    </source>
</evidence>
<evidence type="ECO:0000313" key="10">
    <source>
        <dbReference type="EMBL" id="QDQ26203.1"/>
    </source>
</evidence>
<dbReference type="Pfam" id="PF03739">
    <property type="entry name" value="LptF_LptG"/>
    <property type="match status" value="1"/>
</dbReference>
<feature type="transmembrane region" description="Helical" evidence="9">
    <location>
        <begin position="57"/>
        <end position="81"/>
    </location>
</feature>
<reference evidence="11" key="1">
    <citation type="submission" date="2019-07" db="EMBL/GenBank/DDBJ databases">
        <title>Chitinimonas sp. nov., isolated from Ny-Alesund, arctica soil.</title>
        <authorList>
            <person name="Xu Q."/>
            <person name="Peng F."/>
        </authorList>
    </citation>
    <scope>NUCLEOTIDE SEQUENCE [LARGE SCALE GENOMIC DNA]</scope>
    <source>
        <strain evidence="11">R3-44</strain>
    </source>
</reference>
<dbReference type="EMBL" id="CP041730">
    <property type="protein sequence ID" value="QDQ26203.1"/>
    <property type="molecule type" value="Genomic_DNA"/>
</dbReference>
<feature type="transmembrane region" description="Helical" evidence="9">
    <location>
        <begin position="347"/>
        <end position="368"/>
    </location>
</feature>
<feature type="transmembrane region" description="Helical" evidence="9">
    <location>
        <begin position="374"/>
        <end position="392"/>
    </location>
</feature>
<organism evidence="10 11">
    <name type="scientific">Chitinimonas arctica</name>
    <dbReference type="NCBI Taxonomy" id="2594795"/>
    <lineage>
        <taxon>Bacteria</taxon>
        <taxon>Pseudomonadati</taxon>
        <taxon>Pseudomonadota</taxon>
        <taxon>Betaproteobacteria</taxon>
        <taxon>Neisseriales</taxon>
        <taxon>Chitinibacteraceae</taxon>
        <taxon>Chitinimonas</taxon>
    </lineage>
</organism>
<keyword evidence="4" id="KW-1003">Cell membrane</keyword>
<dbReference type="OrthoDB" id="9778062at2"/>
<feature type="transmembrane region" description="Helical" evidence="9">
    <location>
        <begin position="93"/>
        <end position="122"/>
    </location>
</feature>
<feature type="transmembrane region" description="Helical" evidence="9">
    <location>
        <begin position="316"/>
        <end position="335"/>
    </location>
</feature>
<dbReference type="GO" id="GO:0015920">
    <property type="term" value="P:lipopolysaccharide transport"/>
    <property type="evidence" value="ECO:0007669"/>
    <property type="project" value="TreeGrafter"/>
</dbReference>
<feature type="transmembrane region" description="Helical" evidence="9">
    <location>
        <begin position="143"/>
        <end position="166"/>
    </location>
</feature>
<proteinExistence type="predicted"/>
<gene>
    <name evidence="10" type="primary">lptF</name>
    <name evidence="10" type="ORF">FNU76_07435</name>
</gene>
<evidence type="ECO:0000256" key="7">
    <source>
        <dbReference type="ARBA" id="ARBA00022989"/>
    </source>
</evidence>
<keyword evidence="7 9" id="KW-1133">Transmembrane helix</keyword>
<dbReference type="AlphaFoldDB" id="A0A516SDG3"/>
<evidence type="ECO:0000256" key="4">
    <source>
        <dbReference type="ARBA" id="ARBA00022475"/>
    </source>
</evidence>
<dbReference type="NCBIfam" id="TIGR04407">
    <property type="entry name" value="LptF_YjgP"/>
    <property type="match status" value="1"/>
</dbReference>
<dbReference type="InterPro" id="IPR030922">
    <property type="entry name" value="LptF"/>
</dbReference>
<keyword evidence="3" id="KW-0813">Transport</keyword>
<dbReference type="PANTHER" id="PTHR33529">
    <property type="entry name" value="SLR0882 PROTEIN-RELATED"/>
    <property type="match status" value="1"/>
</dbReference>
<dbReference type="GO" id="GO:0055085">
    <property type="term" value="P:transmembrane transport"/>
    <property type="evidence" value="ECO:0007669"/>
    <property type="project" value="InterPro"/>
</dbReference>
<name>A0A516SDG3_9NEIS</name>
<evidence type="ECO:0000256" key="8">
    <source>
        <dbReference type="ARBA" id="ARBA00023136"/>
    </source>
</evidence>
<evidence type="ECO:0000256" key="2">
    <source>
        <dbReference type="ARBA" id="ARBA00014213"/>
    </source>
</evidence>
<evidence type="ECO:0000256" key="3">
    <source>
        <dbReference type="ARBA" id="ARBA00022448"/>
    </source>
</evidence>
<keyword evidence="11" id="KW-1185">Reference proteome</keyword>
<comment type="subcellular location">
    <subcellularLocation>
        <location evidence="1">Cell inner membrane</location>
        <topology evidence="1">Multi-pass membrane protein</topology>
    </subcellularLocation>
</comment>
<dbReference type="PANTHER" id="PTHR33529:SF7">
    <property type="entry name" value="LIPOPOLYSACCHARIDE EXPORT SYSTEM PERMEASE PROTEIN LPTF"/>
    <property type="match status" value="1"/>
</dbReference>
<evidence type="ECO:0000313" key="11">
    <source>
        <dbReference type="Proteomes" id="UP000317550"/>
    </source>
</evidence>
<protein>
    <recommendedName>
        <fullName evidence="2">Lipopolysaccharide export system permease protein LptF</fullName>
    </recommendedName>
</protein>
<evidence type="ECO:0000256" key="1">
    <source>
        <dbReference type="ARBA" id="ARBA00004429"/>
    </source>
</evidence>
<dbReference type="KEGG" id="cari:FNU76_07435"/>
<dbReference type="GO" id="GO:0043190">
    <property type="term" value="C:ATP-binding cassette (ABC) transporter complex"/>
    <property type="evidence" value="ECO:0007669"/>
    <property type="project" value="InterPro"/>
</dbReference>
<keyword evidence="6 9" id="KW-0812">Transmembrane</keyword>